<organism evidence="1 2">
    <name type="scientific">Paenibacillus eucommiae</name>
    <dbReference type="NCBI Taxonomy" id="1355755"/>
    <lineage>
        <taxon>Bacteria</taxon>
        <taxon>Bacillati</taxon>
        <taxon>Bacillota</taxon>
        <taxon>Bacilli</taxon>
        <taxon>Bacillales</taxon>
        <taxon>Paenibacillaceae</taxon>
        <taxon>Paenibacillus</taxon>
    </lineage>
</organism>
<keyword evidence="2" id="KW-1185">Reference proteome</keyword>
<proteinExistence type="predicted"/>
<dbReference type="RefSeq" id="WP_209977524.1">
    <property type="nucleotide sequence ID" value="NZ_JAGGLB010000038.1"/>
</dbReference>
<evidence type="ECO:0000313" key="2">
    <source>
        <dbReference type="Proteomes" id="UP001519287"/>
    </source>
</evidence>
<evidence type="ECO:0000313" key="1">
    <source>
        <dbReference type="EMBL" id="MBP1995731.1"/>
    </source>
</evidence>
<accession>A0ABS4J8Z2</accession>
<dbReference type="Proteomes" id="UP001519287">
    <property type="component" value="Unassembled WGS sequence"/>
</dbReference>
<protein>
    <submittedName>
        <fullName evidence="1">Uncharacterized protein</fullName>
    </submittedName>
</protein>
<reference evidence="1 2" key="1">
    <citation type="submission" date="2021-03" db="EMBL/GenBank/DDBJ databases">
        <title>Genomic Encyclopedia of Type Strains, Phase IV (KMG-IV): sequencing the most valuable type-strain genomes for metagenomic binning, comparative biology and taxonomic classification.</title>
        <authorList>
            <person name="Goeker M."/>
        </authorList>
    </citation>
    <scope>NUCLEOTIDE SEQUENCE [LARGE SCALE GENOMIC DNA]</scope>
    <source>
        <strain evidence="1 2">DSM 26048</strain>
    </source>
</reference>
<sequence>MRRFVPSQRFTIINAMDDILRIRMISNEQLDGKLVGKLDEKLDKKRDEKQERKGNDIR</sequence>
<gene>
    <name evidence="1" type="ORF">J2Z66_007373</name>
</gene>
<dbReference type="EMBL" id="JAGGLB010000038">
    <property type="protein sequence ID" value="MBP1995731.1"/>
    <property type="molecule type" value="Genomic_DNA"/>
</dbReference>
<name>A0ABS4J8Z2_9BACL</name>
<comment type="caution">
    <text evidence="1">The sequence shown here is derived from an EMBL/GenBank/DDBJ whole genome shotgun (WGS) entry which is preliminary data.</text>
</comment>